<evidence type="ECO:0000313" key="2">
    <source>
        <dbReference type="EMBL" id="CAE0407437.1"/>
    </source>
</evidence>
<feature type="region of interest" description="Disordered" evidence="1">
    <location>
        <begin position="73"/>
        <end position="98"/>
    </location>
</feature>
<name>A0A7S3P601_9STRA</name>
<dbReference type="AlphaFoldDB" id="A0A7S3P601"/>
<organism evidence="2">
    <name type="scientific">Amphora coffeiformis</name>
    <dbReference type="NCBI Taxonomy" id="265554"/>
    <lineage>
        <taxon>Eukaryota</taxon>
        <taxon>Sar</taxon>
        <taxon>Stramenopiles</taxon>
        <taxon>Ochrophyta</taxon>
        <taxon>Bacillariophyta</taxon>
        <taxon>Bacillariophyceae</taxon>
        <taxon>Bacillariophycidae</taxon>
        <taxon>Thalassiophysales</taxon>
        <taxon>Catenulaceae</taxon>
        <taxon>Amphora</taxon>
    </lineage>
</organism>
<evidence type="ECO:0000256" key="1">
    <source>
        <dbReference type="SAM" id="MobiDB-lite"/>
    </source>
</evidence>
<gene>
    <name evidence="2" type="ORF">ACOF00016_LOCUS5262</name>
</gene>
<accession>A0A7S3P601</accession>
<reference evidence="2" key="1">
    <citation type="submission" date="2021-01" db="EMBL/GenBank/DDBJ databases">
        <authorList>
            <person name="Corre E."/>
            <person name="Pelletier E."/>
            <person name="Niang G."/>
            <person name="Scheremetjew M."/>
            <person name="Finn R."/>
            <person name="Kale V."/>
            <person name="Holt S."/>
            <person name="Cochrane G."/>
            <person name="Meng A."/>
            <person name="Brown T."/>
            <person name="Cohen L."/>
        </authorList>
    </citation>
    <scope>NUCLEOTIDE SEQUENCE</scope>
    <source>
        <strain evidence="2">CCMP127</strain>
    </source>
</reference>
<proteinExistence type="predicted"/>
<protein>
    <submittedName>
        <fullName evidence="2">Uncharacterized protein</fullName>
    </submittedName>
</protein>
<feature type="region of interest" description="Disordered" evidence="1">
    <location>
        <begin position="1"/>
        <end position="26"/>
    </location>
</feature>
<sequence>MTHKRMNTANPLQAHHHRHRHRHDDDDDVLQTLRHDINGATLALAEGGFQDEAAIQELTRALQAVMSALRATSCQPSSSPQQGTEHRQNNNTNNMNSCHQDEDDVWMRMEEPEDAIQVKALTGLCTESEQEQGPPNNPLMFRDLFLIAPLNLQSSTTTINDPWACLTSMCALALYNLGVARHVQAVSTTTASSSTSSSTSQGQGHTNNDTATQLVYLQAAKDLYEQCSDLLDRLPLSIEGTVVYVYMAACNNLCVLHSHKHDAAQVENWSTTLSNVLQYIVVRERAPAYQHFVRVCDHYGVAIDVIPSCTSSSGTEMDQIMM</sequence>
<dbReference type="EMBL" id="HBIM01006181">
    <property type="protein sequence ID" value="CAE0407437.1"/>
    <property type="molecule type" value="Transcribed_RNA"/>
</dbReference>